<accession>A0ACB0IQW1</accession>
<protein>
    <submittedName>
        <fullName evidence="1">Uncharacterized protein</fullName>
    </submittedName>
</protein>
<name>A0ACB0IQW1_TRIPR</name>
<keyword evidence="2" id="KW-1185">Reference proteome</keyword>
<dbReference type="EMBL" id="CASHSV030000002">
    <property type="protein sequence ID" value="CAJ2634893.1"/>
    <property type="molecule type" value="Genomic_DNA"/>
</dbReference>
<gene>
    <name evidence="1" type="ORF">MILVUS5_LOCUS5685</name>
</gene>
<evidence type="ECO:0000313" key="1">
    <source>
        <dbReference type="EMBL" id="CAJ2634893.1"/>
    </source>
</evidence>
<reference evidence="1" key="1">
    <citation type="submission" date="2023-10" db="EMBL/GenBank/DDBJ databases">
        <authorList>
            <person name="Rodriguez Cubillos JULIANA M."/>
            <person name="De Vega J."/>
        </authorList>
    </citation>
    <scope>NUCLEOTIDE SEQUENCE</scope>
</reference>
<dbReference type="Proteomes" id="UP001177021">
    <property type="component" value="Unassembled WGS sequence"/>
</dbReference>
<comment type="caution">
    <text evidence="1">The sequence shown here is derived from an EMBL/GenBank/DDBJ whole genome shotgun (WGS) entry which is preliminary data.</text>
</comment>
<sequence>MRGQASAELLFDAEIEKTARANRKEARLRKLKEKEENSEVNFDTDEQVHEEVNEMADDNPPPPPVERLLGDYGARDRNRNRLTITNQPVTVNKFEINPGSSSAIEITTYLASMPTNARTLSSHTLHPCQPMPMCHLNNFKHL</sequence>
<organism evidence="1 2">
    <name type="scientific">Trifolium pratense</name>
    <name type="common">Red clover</name>
    <dbReference type="NCBI Taxonomy" id="57577"/>
    <lineage>
        <taxon>Eukaryota</taxon>
        <taxon>Viridiplantae</taxon>
        <taxon>Streptophyta</taxon>
        <taxon>Embryophyta</taxon>
        <taxon>Tracheophyta</taxon>
        <taxon>Spermatophyta</taxon>
        <taxon>Magnoliopsida</taxon>
        <taxon>eudicotyledons</taxon>
        <taxon>Gunneridae</taxon>
        <taxon>Pentapetalae</taxon>
        <taxon>rosids</taxon>
        <taxon>fabids</taxon>
        <taxon>Fabales</taxon>
        <taxon>Fabaceae</taxon>
        <taxon>Papilionoideae</taxon>
        <taxon>50 kb inversion clade</taxon>
        <taxon>NPAAA clade</taxon>
        <taxon>Hologalegina</taxon>
        <taxon>IRL clade</taxon>
        <taxon>Trifolieae</taxon>
        <taxon>Trifolium</taxon>
    </lineage>
</organism>
<evidence type="ECO:0000313" key="2">
    <source>
        <dbReference type="Proteomes" id="UP001177021"/>
    </source>
</evidence>
<proteinExistence type="predicted"/>